<dbReference type="Pfam" id="PF22560">
    <property type="entry name" value="GMT-wHTH"/>
    <property type="match status" value="1"/>
</dbReference>
<gene>
    <name evidence="2" type="ORF">HELGO_WM28783</name>
</gene>
<protein>
    <recommendedName>
        <fullName evidence="1">GMT-like wHTH domain-containing protein</fullName>
    </recommendedName>
</protein>
<evidence type="ECO:0000259" key="1">
    <source>
        <dbReference type="Pfam" id="PF22560"/>
    </source>
</evidence>
<dbReference type="InterPro" id="IPR031009">
    <property type="entry name" value="Tcm_partner"/>
</dbReference>
<dbReference type="EMBL" id="CACVAQ010000021">
    <property type="protein sequence ID" value="CAA6799142.1"/>
    <property type="molecule type" value="Genomic_DNA"/>
</dbReference>
<dbReference type="InterPro" id="IPR054339">
    <property type="entry name" value="GMT_wHTH"/>
</dbReference>
<name>A0A6S6S1G1_9BACT</name>
<accession>A0A6S6S1G1</accession>
<evidence type="ECO:0000313" key="2">
    <source>
        <dbReference type="EMBL" id="CAA6799142.1"/>
    </source>
</evidence>
<reference evidence="2" key="1">
    <citation type="submission" date="2020-01" db="EMBL/GenBank/DDBJ databases">
        <authorList>
            <person name="Meier V. D."/>
            <person name="Meier V D."/>
        </authorList>
    </citation>
    <scope>NUCLEOTIDE SEQUENCE</scope>
    <source>
        <strain evidence="2">HLG_WM_MAG_10</strain>
    </source>
</reference>
<feature type="domain" description="GMT-like wHTH" evidence="1">
    <location>
        <begin position="288"/>
        <end position="360"/>
    </location>
</feature>
<organism evidence="2">
    <name type="scientific">uncultured Aureispira sp</name>
    <dbReference type="NCBI Taxonomy" id="1331704"/>
    <lineage>
        <taxon>Bacteria</taxon>
        <taxon>Pseudomonadati</taxon>
        <taxon>Bacteroidota</taxon>
        <taxon>Saprospiria</taxon>
        <taxon>Saprospirales</taxon>
        <taxon>Saprospiraceae</taxon>
        <taxon>Aureispira</taxon>
        <taxon>environmental samples</taxon>
    </lineage>
</organism>
<proteinExistence type="predicted"/>
<dbReference type="NCBIfam" id="TIGR04474">
    <property type="entry name" value="tcm_partner"/>
    <property type="match status" value="1"/>
</dbReference>
<sequence>MLSSRLYPFPQNELEVRSNIILKYFKQWSTQLIHSIKMEGLEEKFAFVDLSVGFGLEGATANGATECSKAVATKILQLSAKNKALCSMLSIILNDKETEIIANITKDIANIDWIETLTFQPSIHLSDVDAPVLAALSPIKTLPTLAILDWWNYKGVTIELLQNLVYKSGADCLFVFDYKSILNAFPKKSKQEDLVRIFGLAILTELKEQLKGRIPAYQKEKLLLNALRQRLNQTAKTPYLLQYKFYDTGNKTSHFLFFISQNQAAYTLMREVFCAESQVIEDGIGNLEYNPNKGAQQKISSQTLFGSMFKLEQDLLQTYKSQTLQIADIYENHHSGKTLVKKNYIDALLNLERKNKITVTRKRQRMRLQNDLRLNDSIFVSFNK</sequence>
<dbReference type="AlphaFoldDB" id="A0A6S6S1G1"/>